<evidence type="ECO:0000313" key="1">
    <source>
        <dbReference type="EMBL" id="RZS97999.1"/>
    </source>
</evidence>
<comment type="caution">
    <text evidence="1">The sequence shown here is derived from an EMBL/GenBank/DDBJ whole genome shotgun (WGS) entry which is preliminary data.</text>
</comment>
<sequence length="136" mass="15562">MKKFITIGIIALVIILTAVGYWRYYFVFSEGVKGGTLNYFEKKGYIFKTWEGRIVQEGFQSPTAGALQSNEFRFSAKGDEVAKQLERAGGKFVELRYKEYLNPLPWRGASSFIVYEVIEIGDRDGSRNNELPVNRD</sequence>
<dbReference type="RefSeq" id="WP_130276775.1">
    <property type="nucleotide sequence ID" value="NZ_SGXG01000001.1"/>
</dbReference>
<gene>
    <name evidence="1" type="ORF">BC751_3628</name>
</gene>
<dbReference type="EMBL" id="SGXG01000001">
    <property type="protein sequence ID" value="RZS97999.1"/>
    <property type="molecule type" value="Genomic_DNA"/>
</dbReference>
<evidence type="ECO:0008006" key="3">
    <source>
        <dbReference type="Google" id="ProtNLM"/>
    </source>
</evidence>
<dbReference type="Proteomes" id="UP000292209">
    <property type="component" value="Unassembled WGS sequence"/>
</dbReference>
<organism evidence="1 2">
    <name type="scientific">Cecembia calidifontis</name>
    <dbReference type="NCBI Taxonomy" id="1187080"/>
    <lineage>
        <taxon>Bacteria</taxon>
        <taxon>Pseudomonadati</taxon>
        <taxon>Bacteroidota</taxon>
        <taxon>Cytophagia</taxon>
        <taxon>Cytophagales</taxon>
        <taxon>Cyclobacteriaceae</taxon>
        <taxon>Cecembia</taxon>
    </lineage>
</organism>
<keyword evidence="2" id="KW-1185">Reference proteome</keyword>
<accession>A0A4V2F6Z1</accession>
<dbReference type="OrthoDB" id="9794557at2"/>
<evidence type="ECO:0000313" key="2">
    <source>
        <dbReference type="Proteomes" id="UP000292209"/>
    </source>
</evidence>
<reference evidence="1 2" key="1">
    <citation type="submission" date="2019-02" db="EMBL/GenBank/DDBJ databases">
        <title>Genomic Encyclopedia of Archaeal and Bacterial Type Strains, Phase II (KMG-II): from individual species to whole genera.</title>
        <authorList>
            <person name="Goeker M."/>
        </authorList>
    </citation>
    <scope>NUCLEOTIDE SEQUENCE [LARGE SCALE GENOMIC DNA]</scope>
    <source>
        <strain evidence="1 2">DSM 21411</strain>
    </source>
</reference>
<dbReference type="AlphaFoldDB" id="A0A4V2F6Z1"/>
<proteinExistence type="predicted"/>
<protein>
    <recommendedName>
        <fullName evidence="3">6-phosphogluconate dehydrogenase</fullName>
    </recommendedName>
</protein>
<name>A0A4V2F6Z1_9BACT</name>